<dbReference type="PANTHER" id="PTHR13056:SF0">
    <property type="entry name" value="VACUOLAR FUSION PROTEIN CCZ1 HOMOLOG-RELATED"/>
    <property type="match status" value="1"/>
</dbReference>
<dbReference type="InParanoid" id="J4G1N4"/>
<feature type="compositionally biased region" description="Polar residues" evidence="2">
    <location>
        <begin position="265"/>
        <end position="288"/>
    </location>
</feature>
<dbReference type="GO" id="GO:0035658">
    <property type="term" value="C:Mon1-Ccz1 complex"/>
    <property type="evidence" value="ECO:0007669"/>
    <property type="project" value="InterPro"/>
</dbReference>
<name>J4G1N4_9APHY</name>
<dbReference type="RefSeq" id="XP_012179641.1">
    <property type="nucleotide sequence ID" value="XM_012324251.1"/>
</dbReference>
<evidence type="ECO:0000259" key="3">
    <source>
        <dbReference type="Pfam" id="PF19031"/>
    </source>
</evidence>
<feature type="region of interest" description="Disordered" evidence="2">
    <location>
        <begin position="393"/>
        <end position="415"/>
    </location>
</feature>
<sequence length="657" mass="72128">MSRIPAGLLYLAIYNPTLHSAVQTNHDDEDAEEQAQILFYTARERAVSRDRMLRQIGLAKALTNFAELLQSNDSCENVHAQSRRMIMVSPEPDYWIHACFELAKTPRPPTKAKAKAKKSDPVVSQDVSFDFHDSSIHDISLREHLLRGYEEFKLTHGSLAGILSTAGQQALELQLERFFTVWAWRWDVENDVDFASSLGVQIHPLTHLLSPELDKLESLLPEDTTVFALAAPFVIPSFKFSASKYPACLTHHILSRVLPVPLATPSDSPSTPIETVPPTDTLQTSEGFSATDGGTGTSNSSVGAGSMLAMPSVSLNMDVRTLKWGWPSYFAFGKGTTPKTSYSLPMPSAPTASPPLEQSDDATEEFHSHARQVAANEPLDVDAESLREAMSTEYAHSVSTQNTPPGTPPSAPDRMVRSDVLGTGSITIGCLQEHSTPGSNDIHEDVARIEPVVRVSGAVPGAQQAVSYFPSFTVHLPAATDNRRTQPRTIWTFSRDRLMLGLILDPECSYRQHELIEIVAETLASLVSIVEENVKKVDSTTGLPTVTTILQPQDHHVVSSNGFTSISSTGFKAGTEHLFYSRQMFQNDPDVSEIFSRGLHPQHWHMAKRGLGTDEDGRRADGEVFMQVARKESTLTDVDNELNAVVRKFIGSTSDGN</sequence>
<dbReference type="InterPro" id="IPR013176">
    <property type="entry name" value="Ccz1"/>
</dbReference>
<dbReference type="OrthoDB" id="240546at2759"/>
<dbReference type="AlphaFoldDB" id="J4G1N4"/>
<keyword evidence="5" id="KW-1185">Reference proteome</keyword>
<dbReference type="InterPro" id="IPR043987">
    <property type="entry name" value="CCZ1/INTU/HSP4_longin_1"/>
</dbReference>
<feature type="region of interest" description="Disordered" evidence="2">
    <location>
        <begin position="340"/>
        <end position="379"/>
    </location>
</feature>
<dbReference type="PANTHER" id="PTHR13056">
    <property type="entry name" value="VACUOLAR FUSION PROTEIN CCZ1 HOMOLOG-RELATED"/>
    <property type="match status" value="1"/>
</dbReference>
<organism evidence="4 5">
    <name type="scientific">Fibroporia radiculosa</name>
    <dbReference type="NCBI Taxonomy" id="599839"/>
    <lineage>
        <taxon>Eukaryota</taxon>
        <taxon>Fungi</taxon>
        <taxon>Dikarya</taxon>
        <taxon>Basidiomycota</taxon>
        <taxon>Agaricomycotina</taxon>
        <taxon>Agaricomycetes</taxon>
        <taxon>Polyporales</taxon>
        <taxon>Fibroporiaceae</taxon>
        <taxon>Fibroporia</taxon>
    </lineage>
</organism>
<feature type="region of interest" description="Disordered" evidence="2">
    <location>
        <begin position="264"/>
        <end position="302"/>
    </location>
</feature>
<evidence type="ECO:0000313" key="4">
    <source>
        <dbReference type="EMBL" id="CCM00358.1"/>
    </source>
</evidence>
<evidence type="ECO:0000256" key="2">
    <source>
        <dbReference type="SAM" id="MobiDB-lite"/>
    </source>
</evidence>
<proteinExistence type="inferred from homology"/>
<gene>
    <name evidence="4" type="ORF">FIBRA_02388</name>
</gene>
<dbReference type="STRING" id="599839.J4G1N4"/>
<reference evidence="4 5" key="1">
    <citation type="journal article" date="2012" name="Appl. Environ. Microbiol.">
        <title>Short-read sequencing for genomic analysis of the brown rot fungus Fibroporia radiculosa.</title>
        <authorList>
            <person name="Tang J.D."/>
            <person name="Perkins A.D."/>
            <person name="Sonstegard T.S."/>
            <person name="Schroeder S.G."/>
            <person name="Burgess S.C."/>
            <person name="Diehl S.V."/>
        </authorList>
    </citation>
    <scope>NUCLEOTIDE SEQUENCE [LARGE SCALE GENOMIC DNA]</scope>
    <source>
        <strain evidence="4 5">TFFH 294</strain>
    </source>
</reference>
<accession>J4G1N4</accession>
<dbReference type="GO" id="GO:0016192">
    <property type="term" value="P:vesicle-mediated transport"/>
    <property type="evidence" value="ECO:0007669"/>
    <property type="project" value="InterPro"/>
</dbReference>
<evidence type="ECO:0000256" key="1">
    <source>
        <dbReference type="ARBA" id="ARBA00005352"/>
    </source>
</evidence>
<dbReference type="HOGENOM" id="CLU_012738_0_0_1"/>
<dbReference type="Pfam" id="PF19031">
    <property type="entry name" value="Intu_longin_1"/>
    <property type="match status" value="1"/>
</dbReference>
<dbReference type="GeneID" id="24095269"/>
<protein>
    <recommendedName>
        <fullName evidence="3">CCZ1/INTU/HSP4 first Longin domain-containing protein</fullName>
    </recommendedName>
</protein>
<feature type="domain" description="CCZ1/INTU/HSP4 first Longin" evidence="3">
    <location>
        <begin position="25"/>
        <end position="157"/>
    </location>
</feature>
<dbReference type="EMBL" id="HE796980">
    <property type="protein sequence ID" value="CCM00358.1"/>
    <property type="molecule type" value="Genomic_DNA"/>
</dbReference>
<comment type="similarity">
    <text evidence="1">Belongs to the CCZ1 family.</text>
</comment>
<dbReference type="Proteomes" id="UP000006352">
    <property type="component" value="Unassembled WGS sequence"/>
</dbReference>
<evidence type="ECO:0000313" key="5">
    <source>
        <dbReference type="Proteomes" id="UP000006352"/>
    </source>
</evidence>